<evidence type="ECO:0000313" key="3">
    <source>
        <dbReference type="Proteomes" id="UP000886998"/>
    </source>
</evidence>
<dbReference type="Proteomes" id="UP000886998">
    <property type="component" value="Unassembled WGS sequence"/>
</dbReference>
<dbReference type="AlphaFoldDB" id="A0A8X6KJU8"/>
<organism evidence="2 3">
    <name type="scientific">Trichonephila inaurata madagascariensis</name>
    <dbReference type="NCBI Taxonomy" id="2747483"/>
    <lineage>
        <taxon>Eukaryota</taxon>
        <taxon>Metazoa</taxon>
        <taxon>Ecdysozoa</taxon>
        <taxon>Arthropoda</taxon>
        <taxon>Chelicerata</taxon>
        <taxon>Arachnida</taxon>
        <taxon>Araneae</taxon>
        <taxon>Araneomorphae</taxon>
        <taxon>Entelegynae</taxon>
        <taxon>Araneoidea</taxon>
        <taxon>Nephilidae</taxon>
        <taxon>Trichonephila</taxon>
        <taxon>Trichonephila inaurata</taxon>
    </lineage>
</organism>
<dbReference type="Pfam" id="PF14214">
    <property type="entry name" value="Helitron_like_N"/>
    <property type="match status" value="1"/>
</dbReference>
<proteinExistence type="predicted"/>
<keyword evidence="3" id="KW-1185">Reference proteome</keyword>
<dbReference type="EMBL" id="BMAV01026915">
    <property type="protein sequence ID" value="GFS54385.1"/>
    <property type="molecule type" value="Genomic_DNA"/>
</dbReference>
<dbReference type="OrthoDB" id="10069439at2759"/>
<accession>A0A8X6KJU8</accession>
<dbReference type="Gene3D" id="3.10.10.10">
    <property type="entry name" value="HIV Type 1 Reverse Transcriptase, subunit A, domain 1"/>
    <property type="match status" value="1"/>
</dbReference>
<feature type="domain" description="Helitron helicase-like" evidence="1">
    <location>
        <begin position="2"/>
        <end position="75"/>
    </location>
</feature>
<dbReference type="SUPFAM" id="SSF56672">
    <property type="entry name" value="DNA/RNA polymerases"/>
    <property type="match status" value="1"/>
</dbReference>
<name>A0A8X6KJU8_9ARAC</name>
<dbReference type="InterPro" id="IPR025476">
    <property type="entry name" value="Helitron_helicase-like"/>
</dbReference>
<comment type="caution">
    <text evidence="2">The sequence shown here is derived from an EMBL/GenBank/DDBJ whole genome shotgun (WGS) entry which is preliminary data.</text>
</comment>
<evidence type="ECO:0000313" key="2">
    <source>
        <dbReference type="EMBL" id="GFS54385.1"/>
    </source>
</evidence>
<gene>
    <name evidence="2" type="primary">AVEN_12464_1</name>
    <name evidence="2" type="ORF">TNIN_409681</name>
</gene>
<reference evidence="2" key="1">
    <citation type="submission" date="2020-08" db="EMBL/GenBank/DDBJ databases">
        <title>Multicomponent nature underlies the extraordinary mechanical properties of spider dragline silk.</title>
        <authorList>
            <person name="Kono N."/>
            <person name="Nakamura H."/>
            <person name="Mori M."/>
            <person name="Yoshida Y."/>
            <person name="Ohtoshi R."/>
            <person name="Malay A.D."/>
            <person name="Moran D.A.P."/>
            <person name="Tomita M."/>
            <person name="Numata K."/>
            <person name="Arakawa K."/>
        </authorList>
    </citation>
    <scope>NUCLEOTIDE SEQUENCE</scope>
</reference>
<dbReference type="GO" id="GO:0071897">
    <property type="term" value="P:DNA biosynthetic process"/>
    <property type="evidence" value="ECO:0007669"/>
    <property type="project" value="UniProtKB-ARBA"/>
</dbReference>
<protein>
    <submittedName>
        <fullName evidence="2">Helitron_like_N domain-containing protein</fullName>
    </submittedName>
</protein>
<sequence length="139" mass="15941">MDGNRLNFIRRNQRTLRVKSYLRLAHPVKAPIIEAGTREFVTIILPSSFIGSLRVMQQYFQDTMSVVRDFGMTHLMQMDIELTSEKSIKTKPHRKSPRKINILKDEIKQLLDLGAIVISQSDLTSPLILVENPETHGQV</sequence>
<evidence type="ECO:0000259" key="1">
    <source>
        <dbReference type="Pfam" id="PF14214"/>
    </source>
</evidence>
<dbReference type="InterPro" id="IPR043502">
    <property type="entry name" value="DNA/RNA_pol_sf"/>
</dbReference>